<protein>
    <submittedName>
        <fullName evidence="2">Uncharacterized protein</fullName>
    </submittedName>
</protein>
<name>V5BK03_9GAMM</name>
<dbReference type="Proteomes" id="UP000017842">
    <property type="component" value="Unassembled WGS sequence"/>
</dbReference>
<feature type="transmembrane region" description="Helical" evidence="1">
    <location>
        <begin position="123"/>
        <end position="142"/>
    </location>
</feature>
<gene>
    <name evidence="2" type="ORF">MGMO_188c00010</name>
</gene>
<keyword evidence="1" id="KW-1133">Transmembrane helix</keyword>
<comment type="caution">
    <text evidence="2">The sequence shown here is derived from an EMBL/GenBank/DDBJ whole genome shotgun (WGS) entry which is preliminary data.</text>
</comment>
<accession>V5BK03</accession>
<keyword evidence="1" id="KW-0812">Transmembrane</keyword>
<evidence type="ECO:0000313" key="3">
    <source>
        <dbReference type="Proteomes" id="UP000017842"/>
    </source>
</evidence>
<evidence type="ECO:0000256" key="1">
    <source>
        <dbReference type="SAM" id="Phobius"/>
    </source>
</evidence>
<organism evidence="2 3">
    <name type="scientific">Methyloglobulus morosus KoM1</name>
    <dbReference type="NCBI Taxonomy" id="1116472"/>
    <lineage>
        <taxon>Bacteria</taxon>
        <taxon>Pseudomonadati</taxon>
        <taxon>Pseudomonadota</taxon>
        <taxon>Gammaproteobacteria</taxon>
        <taxon>Methylococcales</taxon>
        <taxon>Methylococcaceae</taxon>
        <taxon>Methyloglobulus</taxon>
    </lineage>
</organism>
<sequence length="152" mass="17587">MFAAIGRTTFWTIHISLYPYKLGKCSKCYTNLTIPLKVRRGGLRRWQIFFAQDYGIRTGPYSFCSLQPVDSVMVRPLSRYPFFYFSPRQFGRHKKAELPTATITMSPLAVRLSILGSATFRPYLTIGLALFIMIFFLFFSYLRLGVITSRKP</sequence>
<evidence type="ECO:0000313" key="2">
    <source>
        <dbReference type="EMBL" id="ESS66472.1"/>
    </source>
</evidence>
<keyword evidence="1" id="KW-0472">Membrane</keyword>
<dbReference type="EMBL" id="AYLO01000169">
    <property type="protein sequence ID" value="ESS66472.1"/>
    <property type="molecule type" value="Genomic_DNA"/>
</dbReference>
<keyword evidence="3" id="KW-1185">Reference proteome</keyword>
<reference evidence="2 3" key="1">
    <citation type="journal article" date="2013" name="Genome Announc.">
        <title>Draft Genome Sequence of the Methanotrophic Gammaproteobacterium Methyloglobulus morosus DSM 22980 Strain KoM1.</title>
        <authorList>
            <person name="Poehlein A."/>
            <person name="Deutzmann J.S."/>
            <person name="Daniel R."/>
            <person name="Simeonova D.D."/>
        </authorList>
    </citation>
    <scope>NUCLEOTIDE SEQUENCE [LARGE SCALE GENOMIC DNA]</scope>
    <source>
        <strain evidence="2 3">KoM1</strain>
    </source>
</reference>
<proteinExistence type="predicted"/>
<dbReference type="AlphaFoldDB" id="V5BK03"/>